<sequence length="224" mass="26163">MRRIHLRSGVIYSQTGVHPGAPVPISSRPFVNRVEWISGNEGTTLNNKSTPKRKRLDSVERLRFRSKTFFKLTELLRRRPASDEAESAHFFTRRFSREIMRQETSYDREKKMENKRCLVKERRKKLLASPNYDKKTYKYLGNIVYLNEKLNLSNYYQEPSHHRQVKIPPEPACERPQEMMPQQNSLVSHVTPSAGGWRRARAFSAHLLLLGGCINVRGVFYSKA</sequence>
<proteinExistence type="predicted"/>
<organism evidence="1 2">
    <name type="scientific">Eumeta variegata</name>
    <name type="common">Bagworm moth</name>
    <name type="synonym">Eumeta japonica</name>
    <dbReference type="NCBI Taxonomy" id="151549"/>
    <lineage>
        <taxon>Eukaryota</taxon>
        <taxon>Metazoa</taxon>
        <taxon>Ecdysozoa</taxon>
        <taxon>Arthropoda</taxon>
        <taxon>Hexapoda</taxon>
        <taxon>Insecta</taxon>
        <taxon>Pterygota</taxon>
        <taxon>Neoptera</taxon>
        <taxon>Endopterygota</taxon>
        <taxon>Lepidoptera</taxon>
        <taxon>Glossata</taxon>
        <taxon>Ditrysia</taxon>
        <taxon>Tineoidea</taxon>
        <taxon>Psychidae</taxon>
        <taxon>Oiketicinae</taxon>
        <taxon>Eumeta</taxon>
    </lineage>
</organism>
<keyword evidence="2" id="KW-1185">Reference proteome</keyword>
<name>A0A4C1WFW3_EUMVA</name>
<comment type="caution">
    <text evidence="1">The sequence shown here is derived from an EMBL/GenBank/DDBJ whole genome shotgun (WGS) entry which is preliminary data.</text>
</comment>
<dbReference type="EMBL" id="BGZK01000536">
    <property type="protein sequence ID" value="GBP49044.1"/>
    <property type="molecule type" value="Genomic_DNA"/>
</dbReference>
<evidence type="ECO:0000313" key="1">
    <source>
        <dbReference type="EMBL" id="GBP49044.1"/>
    </source>
</evidence>
<reference evidence="1 2" key="1">
    <citation type="journal article" date="2019" name="Commun. Biol.">
        <title>The bagworm genome reveals a unique fibroin gene that provides high tensile strength.</title>
        <authorList>
            <person name="Kono N."/>
            <person name="Nakamura H."/>
            <person name="Ohtoshi R."/>
            <person name="Tomita M."/>
            <person name="Numata K."/>
            <person name="Arakawa K."/>
        </authorList>
    </citation>
    <scope>NUCLEOTIDE SEQUENCE [LARGE SCALE GENOMIC DNA]</scope>
</reference>
<dbReference type="AlphaFoldDB" id="A0A4C1WFW3"/>
<protein>
    <submittedName>
        <fullName evidence="1">Uncharacterized protein</fullName>
    </submittedName>
</protein>
<evidence type="ECO:0000313" key="2">
    <source>
        <dbReference type="Proteomes" id="UP000299102"/>
    </source>
</evidence>
<gene>
    <name evidence="1" type="ORF">EVAR_81604_1</name>
</gene>
<dbReference type="Proteomes" id="UP000299102">
    <property type="component" value="Unassembled WGS sequence"/>
</dbReference>
<accession>A0A4C1WFW3</accession>